<evidence type="ECO:0000256" key="2">
    <source>
        <dbReference type="ARBA" id="ARBA00005346"/>
    </source>
</evidence>
<comment type="subcellular location">
    <subcellularLocation>
        <location evidence="1">Cell membrane</location>
        <topology evidence="1">Multi-pass membrane protein</topology>
    </subcellularLocation>
    <subcellularLocation>
        <location evidence="7">Membrane</location>
        <topology evidence="7">Multi-pass membrane protein</topology>
    </subcellularLocation>
</comment>
<dbReference type="EMBL" id="FMXQ01000004">
    <property type="protein sequence ID" value="SDB31066.1"/>
    <property type="molecule type" value="Genomic_DNA"/>
</dbReference>
<feature type="transmembrane region" description="Helical" evidence="8">
    <location>
        <begin position="207"/>
        <end position="225"/>
    </location>
</feature>
<protein>
    <submittedName>
        <fullName evidence="10">Multisubunit sodium/proton antiporter, MrpD subunit</fullName>
    </submittedName>
</protein>
<feature type="transmembrane region" description="Helical" evidence="8">
    <location>
        <begin position="30"/>
        <end position="52"/>
    </location>
</feature>
<keyword evidence="11" id="KW-1185">Reference proteome</keyword>
<comment type="similarity">
    <text evidence="2">Belongs to the CPA3 antiporters (TC 2.A.63) subunit D family.</text>
</comment>
<evidence type="ECO:0000256" key="8">
    <source>
        <dbReference type="SAM" id="Phobius"/>
    </source>
</evidence>
<feature type="domain" description="NADH:quinone oxidoreductase/Mrp antiporter transmembrane" evidence="9">
    <location>
        <begin position="131"/>
        <end position="425"/>
    </location>
</feature>
<feature type="transmembrane region" description="Helical" evidence="8">
    <location>
        <begin position="165"/>
        <end position="187"/>
    </location>
</feature>
<evidence type="ECO:0000256" key="3">
    <source>
        <dbReference type="ARBA" id="ARBA00022475"/>
    </source>
</evidence>
<evidence type="ECO:0000256" key="6">
    <source>
        <dbReference type="ARBA" id="ARBA00023136"/>
    </source>
</evidence>
<sequence>MSEHLPALQVVVPLLGAVLAALVRRPGPAWLITVVVSFATPVIAAMLLVQVLDGGVISYHLGGWDPSVGIEYRVDVVNALVLLLVSSVAAVIAPFARLSVLSEVPDDRVAWFYSMYLISLAGLLGIAITGDAFNAFVFLEVSSLSSYALIAMGRDRRALVAAYQYLIMGTIGASFYVIGVGLIYTMTGTLNLGLIAERIGDVESTRPVLVALAFIVVGISLKLALFPLHVWLPNAYAYAPSVATVFLAATATKVAIYLFARFVFSVFGAGFVFADLPVTEILVVLSVAAIFGASTVAIFQSDVKRMFAYSSVGQVGYITLGLSLATVTGLTGGLVHLVNHAMIKAAIFMGLGAVFYRVGKIEFDDIAGVGRRMPITMSAVVIACLSLVGVPGTAGFVSKWYLIVAAIEVGWWWLGLLIVLSSMLTVIYVGRFFECVWFREPAGEVARAGEPPLEMLVPICILAAATVYFGIDTELTAGMAERAAVALLQGVR</sequence>
<feature type="transmembrane region" description="Helical" evidence="8">
    <location>
        <begin position="306"/>
        <end position="325"/>
    </location>
</feature>
<dbReference type="AlphaFoldDB" id="A0A1G6CDV5"/>
<evidence type="ECO:0000259" key="9">
    <source>
        <dbReference type="Pfam" id="PF00361"/>
    </source>
</evidence>
<evidence type="ECO:0000256" key="7">
    <source>
        <dbReference type="RuleBase" id="RU000320"/>
    </source>
</evidence>
<feature type="transmembrane region" description="Helical" evidence="8">
    <location>
        <begin position="135"/>
        <end position="153"/>
    </location>
</feature>
<feature type="transmembrane region" description="Helical" evidence="8">
    <location>
        <begin position="76"/>
        <end position="98"/>
    </location>
</feature>
<dbReference type="InterPro" id="IPR003918">
    <property type="entry name" value="NADH_UbQ_OxRdtase"/>
</dbReference>
<evidence type="ECO:0000256" key="1">
    <source>
        <dbReference type="ARBA" id="ARBA00004651"/>
    </source>
</evidence>
<feature type="transmembrane region" description="Helical" evidence="8">
    <location>
        <begin position="237"/>
        <end position="260"/>
    </location>
</feature>
<dbReference type="OrthoDB" id="9768329at2"/>
<dbReference type="GO" id="GO:0008137">
    <property type="term" value="F:NADH dehydrogenase (ubiquinone) activity"/>
    <property type="evidence" value="ECO:0007669"/>
    <property type="project" value="InterPro"/>
</dbReference>
<dbReference type="GO" id="GO:0042773">
    <property type="term" value="P:ATP synthesis coupled electron transport"/>
    <property type="evidence" value="ECO:0007669"/>
    <property type="project" value="InterPro"/>
</dbReference>
<feature type="transmembrane region" description="Helical" evidence="8">
    <location>
        <begin position="6"/>
        <end position="23"/>
    </location>
</feature>
<evidence type="ECO:0000256" key="5">
    <source>
        <dbReference type="ARBA" id="ARBA00022989"/>
    </source>
</evidence>
<dbReference type="STRING" id="665467.SAMN02982931_02363"/>
<keyword evidence="6 8" id="KW-0472">Membrane</keyword>
<dbReference type="PANTHER" id="PTHR42703">
    <property type="entry name" value="NADH DEHYDROGENASE"/>
    <property type="match status" value="1"/>
</dbReference>
<feature type="transmembrane region" description="Helical" evidence="8">
    <location>
        <begin position="377"/>
        <end position="398"/>
    </location>
</feature>
<proteinExistence type="inferred from homology"/>
<dbReference type="PRINTS" id="PR01437">
    <property type="entry name" value="NUOXDRDTASE4"/>
</dbReference>
<organism evidence="10 11">
    <name type="scientific">Bauldia litoralis</name>
    <dbReference type="NCBI Taxonomy" id="665467"/>
    <lineage>
        <taxon>Bacteria</taxon>
        <taxon>Pseudomonadati</taxon>
        <taxon>Pseudomonadota</taxon>
        <taxon>Alphaproteobacteria</taxon>
        <taxon>Hyphomicrobiales</taxon>
        <taxon>Kaistiaceae</taxon>
        <taxon>Bauldia</taxon>
    </lineage>
</organism>
<keyword evidence="5 8" id="KW-1133">Transmembrane helix</keyword>
<dbReference type="RefSeq" id="WP_090876620.1">
    <property type="nucleotide sequence ID" value="NZ_FMXQ01000004.1"/>
</dbReference>
<feature type="transmembrane region" description="Helical" evidence="8">
    <location>
        <begin position="337"/>
        <end position="356"/>
    </location>
</feature>
<dbReference type="InterPro" id="IPR001750">
    <property type="entry name" value="ND/Mrp_TM"/>
</dbReference>
<dbReference type="InterPro" id="IPR050586">
    <property type="entry name" value="CPA3_Na-H_Antiporter_D"/>
</dbReference>
<feature type="transmembrane region" description="Helical" evidence="8">
    <location>
        <begin position="110"/>
        <end position="129"/>
    </location>
</feature>
<evidence type="ECO:0000313" key="10">
    <source>
        <dbReference type="EMBL" id="SDB31066.1"/>
    </source>
</evidence>
<dbReference type="GO" id="GO:0005886">
    <property type="term" value="C:plasma membrane"/>
    <property type="evidence" value="ECO:0007669"/>
    <property type="project" value="UniProtKB-SubCell"/>
</dbReference>
<keyword evidence="3" id="KW-1003">Cell membrane</keyword>
<evidence type="ECO:0000313" key="11">
    <source>
        <dbReference type="Proteomes" id="UP000199071"/>
    </source>
</evidence>
<name>A0A1G6CDV5_9HYPH</name>
<evidence type="ECO:0000256" key="4">
    <source>
        <dbReference type="ARBA" id="ARBA00022692"/>
    </source>
</evidence>
<keyword evidence="4 7" id="KW-0812">Transmembrane</keyword>
<dbReference type="PANTHER" id="PTHR42703:SF1">
    <property type="entry name" value="NA(+)_H(+) ANTIPORTER SUBUNIT D1"/>
    <property type="match status" value="1"/>
</dbReference>
<feature type="transmembrane region" description="Helical" evidence="8">
    <location>
        <begin position="280"/>
        <end position="299"/>
    </location>
</feature>
<accession>A0A1G6CDV5</accession>
<dbReference type="Proteomes" id="UP000199071">
    <property type="component" value="Unassembled WGS sequence"/>
</dbReference>
<feature type="transmembrane region" description="Helical" evidence="8">
    <location>
        <begin position="410"/>
        <end position="433"/>
    </location>
</feature>
<gene>
    <name evidence="10" type="ORF">SAMN02982931_02363</name>
</gene>
<dbReference type="Pfam" id="PF00361">
    <property type="entry name" value="Proton_antipo_M"/>
    <property type="match status" value="1"/>
</dbReference>
<reference evidence="10 11" key="1">
    <citation type="submission" date="2016-10" db="EMBL/GenBank/DDBJ databases">
        <authorList>
            <person name="de Groot N.N."/>
        </authorList>
    </citation>
    <scope>NUCLEOTIDE SEQUENCE [LARGE SCALE GENOMIC DNA]</scope>
    <source>
        <strain evidence="10 11">ATCC 35022</strain>
    </source>
</reference>